<keyword evidence="8" id="KW-1185">Reference proteome</keyword>
<protein>
    <submittedName>
        <fullName evidence="7">DNA topoisomerase III</fullName>
    </submittedName>
</protein>
<dbReference type="Pfam" id="PF00063">
    <property type="entry name" value="Myosin_head"/>
    <property type="match status" value="1"/>
</dbReference>
<keyword evidence="2" id="KW-0067">ATP-binding</keyword>
<evidence type="ECO:0000256" key="4">
    <source>
        <dbReference type="PROSITE-ProRule" id="PRU00782"/>
    </source>
</evidence>
<accession>A0A4D6L0Q7</accession>
<dbReference type="Gene3D" id="1.20.58.530">
    <property type="match status" value="1"/>
</dbReference>
<keyword evidence="4" id="KW-0518">Myosin</keyword>
<dbReference type="PROSITE" id="PS51456">
    <property type="entry name" value="MYOSIN_MOTOR"/>
    <property type="match status" value="1"/>
</dbReference>
<dbReference type="EMBL" id="CP039346">
    <property type="protein sequence ID" value="QCD81971.1"/>
    <property type="molecule type" value="Genomic_DNA"/>
</dbReference>
<dbReference type="GO" id="GO:0016459">
    <property type="term" value="C:myosin complex"/>
    <property type="evidence" value="ECO:0007669"/>
    <property type="project" value="UniProtKB-KW"/>
</dbReference>
<dbReference type="GO" id="GO:0051015">
    <property type="term" value="F:actin filament binding"/>
    <property type="evidence" value="ECO:0007669"/>
    <property type="project" value="TreeGrafter"/>
</dbReference>
<feature type="domain" description="Myosin motor" evidence="6">
    <location>
        <begin position="1"/>
        <end position="184"/>
    </location>
</feature>
<dbReference type="GO" id="GO:0000146">
    <property type="term" value="F:microfilament motor activity"/>
    <property type="evidence" value="ECO:0007669"/>
    <property type="project" value="TreeGrafter"/>
</dbReference>
<evidence type="ECO:0000256" key="5">
    <source>
        <dbReference type="SAM" id="MobiDB-lite"/>
    </source>
</evidence>
<gene>
    <name evidence="7" type="ORF">DEO72_LG2g2303</name>
</gene>
<keyword evidence="4" id="KW-0505">Motor protein</keyword>
<evidence type="ECO:0000256" key="3">
    <source>
        <dbReference type="ARBA" id="ARBA00023203"/>
    </source>
</evidence>
<dbReference type="InterPro" id="IPR027417">
    <property type="entry name" value="P-loop_NTPase"/>
</dbReference>
<name>A0A4D6L0Q7_VIGUN</name>
<organism evidence="7 8">
    <name type="scientific">Vigna unguiculata</name>
    <name type="common">Cowpea</name>
    <dbReference type="NCBI Taxonomy" id="3917"/>
    <lineage>
        <taxon>Eukaryota</taxon>
        <taxon>Viridiplantae</taxon>
        <taxon>Streptophyta</taxon>
        <taxon>Embryophyta</taxon>
        <taxon>Tracheophyta</taxon>
        <taxon>Spermatophyta</taxon>
        <taxon>Magnoliopsida</taxon>
        <taxon>eudicotyledons</taxon>
        <taxon>Gunneridae</taxon>
        <taxon>Pentapetalae</taxon>
        <taxon>rosids</taxon>
        <taxon>fabids</taxon>
        <taxon>Fabales</taxon>
        <taxon>Fabaceae</taxon>
        <taxon>Papilionoideae</taxon>
        <taxon>50 kb inversion clade</taxon>
        <taxon>NPAAA clade</taxon>
        <taxon>indigoferoid/millettioid clade</taxon>
        <taxon>Phaseoleae</taxon>
        <taxon>Vigna</taxon>
    </lineage>
</organism>
<comment type="similarity">
    <text evidence="4">Belongs to the TRAFAC class myosin-kinesin ATPase superfamily. Myosin family.</text>
</comment>
<keyword evidence="1" id="KW-0547">Nucleotide-binding</keyword>
<reference evidence="7 8" key="1">
    <citation type="submission" date="2019-04" db="EMBL/GenBank/DDBJ databases">
        <title>An improved genome assembly and genetic linkage map for asparagus bean, Vigna unguiculata ssp. sesquipedialis.</title>
        <authorList>
            <person name="Xia Q."/>
            <person name="Zhang R."/>
            <person name="Dong Y."/>
        </authorList>
    </citation>
    <scope>NUCLEOTIDE SEQUENCE [LARGE SCALE GENOMIC DNA]</scope>
    <source>
        <tissue evidence="7">Leaf</tissue>
    </source>
</reference>
<evidence type="ECO:0000313" key="8">
    <source>
        <dbReference type="Proteomes" id="UP000501690"/>
    </source>
</evidence>
<evidence type="ECO:0000256" key="2">
    <source>
        <dbReference type="ARBA" id="ARBA00022840"/>
    </source>
</evidence>
<comment type="caution">
    <text evidence="4">Lacks conserved residue(s) required for the propagation of feature annotation.</text>
</comment>
<dbReference type="SMART" id="SM00242">
    <property type="entry name" value="MYSc"/>
    <property type="match status" value="1"/>
</dbReference>
<dbReference type="PANTHER" id="PTHR13140">
    <property type="entry name" value="MYOSIN"/>
    <property type="match status" value="1"/>
</dbReference>
<keyword evidence="7" id="KW-0413">Isomerase</keyword>
<evidence type="ECO:0000259" key="6">
    <source>
        <dbReference type="PROSITE" id="PS51456"/>
    </source>
</evidence>
<dbReference type="AlphaFoldDB" id="A0A4D6L0Q7"/>
<dbReference type="SUPFAM" id="SSF52540">
    <property type="entry name" value="P-loop containing nucleoside triphosphate hydrolases"/>
    <property type="match status" value="1"/>
</dbReference>
<dbReference type="Proteomes" id="UP000501690">
    <property type="component" value="Linkage Group LG2"/>
</dbReference>
<dbReference type="Gene3D" id="1.20.120.720">
    <property type="entry name" value="Myosin VI head, motor domain, U50 subdomain"/>
    <property type="match status" value="1"/>
</dbReference>
<dbReference type="GO" id="GO:0005737">
    <property type="term" value="C:cytoplasm"/>
    <property type="evidence" value="ECO:0007669"/>
    <property type="project" value="TreeGrafter"/>
</dbReference>
<evidence type="ECO:0000256" key="1">
    <source>
        <dbReference type="ARBA" id="ARBA00022741"/>
    </source>
</evidence>
<feature type="compositionally biased region" description="Gly residues" evidence="5">
    <location>
        <begin position="233"/>
        <end position="247"/>
    </location>
</feature>
<dbReference type="PRINTS" id="PR00193">
    <property type="entry name" value="MYOSINHEAVY"/>
</dbReference>
<feature type="region of interest" description="Disordered" evidence="5">
    <location>
        <begin position="212"/>
        <end position="265"/>
    </location>
</feature>
<dbReference type="GO" id="GO:0007015">
    <property type="term" value="P:actin filament organization"/>
    <property type="evidence" value="ECO:0007669"/>
    <property type="project" value="TreeGrafter"/>
</dbReference>
<dbReference type="GO" id="GO:0005524">
    <property type="term" value="F:ATP binding"/>
    <property type="evidence" value="ECO:0007669"/>
    <property type="project" value="UniProtKB-KW"/>
</dbReference>
<sequence>MDSSEPKDEKSWFRLHTAAELFMFDAKALEDSLCKRVIVTRDETITKWLDPESAALSRDALAIVYTRLFAWLSFKTNSFEQFCINLTNEKLQQHFNQHVFKMQQEEYKKEEIDWSYIEFVDNQDILDLIEKKPGGITALLDEACMFPRSTHETFAQKLYQTFKNHKRFSKPKLSRSDFTICHYAELKEAVEDTMEELEETRLRMAREGRSELYGHRGSGGHSDDGSDNVSDDGSGGSSGGGSRGGGSENLRPAAVNPSARPCSSSLELSCSWSYSRGLRYTFSSEPVLPRRDEQGARLGLLRERSPRRPARLFERASISPKREGSRLSEIPRVLLLPFSSPHLGEGGSPGPVVHPWSCRARGRTVGVFARFFPASQSRLGEMNRELAHDFCATSRPGDQLDFLSERASRLSEILRVLLLPFSSPHLGEGGSPRRERLA</sequence>
<dbReference type="PANTHER" id="PTHR13140:SF836">
    <property type="entry name" value="MYOSIN-6"/>
    <property type="match status" value="1"/>
</dbReference>
<proteinExistence type="inferred from homology"/>
<dbReference type="GO" id="GO:0016020">
    <property type="term" value="C:membrane"/>
    <property type="evidence" value="ECO:0007669"/>
    <property type="project" value="TreeGrafter"/>
</dbReference>
<evidence type="ECO:0000313" key="7">
    <source>
        <dbReference type="EMBL" id="QCD81971.1"/>
    </source>
</evidence>
<dbReference type="InterPro" id="IPR001609">
    <property type="entry name" value="Myosin_head_motor_dom-like"/>
</dbReference>
<keyword evidence="3 4" id="KW-0009">Actin-binding</keyword>